<dbReference type="CDD" id="cd02869">
    <property type="entry name" value="PseudoU_synth_RluA_like"/>
    <property type="match status" value="1"/>
</dbReference>
<feature type="region of interest" description="Disordered" evidence="6">
    <location>
        <begin position="266"/>
        <end position="285"/>
    </location>
</feature>
<dbReference type="InterPro" id="IPR006145">
    <property type="entry name" value="PsdUridine_synth_RsuA/RluA"/>
</dbReference>
<evidence type="ECO:0000256" key="1">
    <source>
        <dbReference type="ARBA" id="ARBA00000073"/>
    </source>
</evidence>
<dbReference type="GO" id="GO:0009982">
    <property type="term" value="F:pseudouridine synthase activity"/>
    <property type="evidence" value="ECO:0007669"/>
    <property type="project" value="InterPro"/>
</dbReference>
<dbReference type="GO" id="GO:0000455">
    <property type="term" value="P:enzyme-directed rRNA pseudouridine synthesis"/>
    <property type="evidence" value="ECO:0007669"/>
    <property type="project" value="TreeGrafter"/>
</dbReference>
<comment type="catalytic activity">
    <reaction evidence="1">
        <text>a uridine in RNA = a pseudouridine in RNA</text>
        <dbReference type="Rhea" id="RHEA:48348"/>
        <dbReference type="Rhea" id="RHEA-COMP:12068"/>
        <dbReference type="Rhea" id="RHEA-COMP:12069"/>
        <dbReference type="ChEBI" id="CHEBI:65314"/>
        <dbReference type="ChEBI" id="CHEBI:65315"/>
    </reaction>
</comment>
<evidence type="ECO:0000256" key="4">
    <source>
        <dbReference type="ARBA" id="ARBA00031870"/>
    </source>
</evidence>
<evidence type="ECO:0000256" key="3">
    <source>
        <dbReference type="ARBA" id="ARBA00023235"/>
    </source>
</evidence>
<organism evidence="8 9">
    <name type="scientific">Brockia lithotrophica</name>
    <dbReference type="NCBI Taxonomy" id="933949"/>
    <lineage>
        <taxon>Bacteria</taxon>
        <taxon>Bacillati</taxon>
        <taxon>Bacillota</taxon>
        <taxon>Bacilli</taxon>
        <taxon>Bacillales</taxon>
        <taxon>Bacillales Family X. Incertae Sedis</taxon>
        <taxon>Brockia</taxon>
    </lineage>
</organism>
<name>A0A2T5G4H1_9BACL</name>
<dbReference type="GO" id="GO:0140098">
    <property type="term" value="F:catalytic activity, acting on RNA"/>
    <property type="evidence" value="ECO:0007669"/>
    <property type="project" value="UniProtKB-ARBA"/>
</dbReference>
<reference evidence="8 9" key="1">
    <citation type="submission" date="2017-08" db="EMBL/GenBank/DDBJ databases">
        <title>Burning lignite coal seam in the remote Altai Mountains harbors a hydrogen-driven thermophilic microbial community.</title>
        <authorList>
            <person name="Kadnikov V.V."/>
            <person name="Mardanov A.V."/>
            <person name="Ivasenko D."/>
            <person name="Beletsky A.V."/>
            <person name="Karnachuk O.V."/>
            <person name="Ravin N.V."/>
        </authorList>
    </citation>
    <scope>NUCLEOTIDE SEQUENCE [LARGE SCALE GENOMIC DNA]</scope>
    <source>
        <strain evidence="8">AL31</strain>
    </source>
</reference>
<dbReference type="GO" id="GO:0003723">
    <property type="term" value="F:RNA binding"/>
    <property type="evidence" value="ECO:0007669"/>
    <property type="project" value="InterPro"/>
</dbReference>
<dbReference type="InterPro" id="IPR006224">
    <property type="entry name" value="PsdUridine_synth_RluA-like_CS"/>
</dbReference>
<feature type="domain" description="Pseudouridine synthase RsuA/RluA-like" evidence="7">
    <location>
        <begin position="97"/>
        <end position="249"/>
    </location>
</feature>
<evidence type="ECO:0000256" key="6">
    <source>
        <dbReference type="SAM" id="MobiDB-lite"/>
    </source>
</evidence>
<keyword evidence="3" id="KW-0413">Isomerase</keyword>
<evidence type="ECO:0000256" key="5">
    <source>
        <dbReference type="ARBA" id="ARBA00033164"/>
    </source>
</evidence>
<accession>A0A2T5G4H1</accession>
<dbReference type="PANTHER" id="PTHR21600">
    <property type="entry name" value="MITOCHONDRIAL RNA PSEUDOURIDINE SYNTHASE"/>
    <property type="match status" value="1"/>
</dbReference>
<dbReference type="SUPFAM" id="SSF55120">
    <property type="entry name" value="Pseudouridine synthase"/>
    <property type="match status" value="1"/>
</dbReference>
<dbReference type="PANTHER" id="PTHR21600:SF44">
    <property type="entry name" value="RIBOSOMAL LARGE SUBUNIT PSEUDOURIDINE SYNTHASE D"/>
    <property type="match status" value="1"/>
</dbReference>
<dbReference type="SUPFAM" id="SSF55174">
    <property type="entry name" value="Alpha-L RNA-binding motif"/>
    <property type="match status" value="1"/>
</dbReference>
<evidence type="ECO:0000313" key="8">
    <source>
        <dbReference type="EMBL" id="PTQ51100.1"/>
    </source>
</evidence>
<evidence type="ECO:0000259" key="7">
    <source>
        <dbReference type="Pfam" id="PF00849"/>
    </source>
</evidence>
<dbReference type="Gene3D" id="3.30.2350.10">
    <property type="entry name" value="Pseudouridine synthase"/>
    <property type="match status" value="1"/>
</dbReference>
<dbReference type="InterPro" id="IPR020103">
    <property type="entry name" value="PsdUridine_synth_cat_dom_sf"/>
</dbReference>
<dbReference type="AlphaFoldDB" id="A0A2T5G4H1"/>
<comment type="caution">
    <text evidence="8">The sequence shown here is derived from an EMBL/GenBank/DDBJ whole genome shotgun (WGS) entry which is preliminary data.</text>
</comment>
<dbReference type="EMBL" id="PEBW01000007">
    <property type="protein sequence ID" value="PTQ51100.1"/>
    <property type="molecule type" value="Genomic_DNA"/>
</dbReference>
<protein>
    <recommendedName>
        <fullName evidence="4">RNA pseudouridylate synthase</fullName>
    </recommendedName>
    <alternativeName>
        <fullName evidence="5">RNA-uridine isomerase</fullName>
    </alternativeName>
</protein>
<proteinExistence type="inferred from homology"/>
<comment type="similarity">
    <text evidence="2">Belongs to the pseudouridine synthase RluA family.</text>
</comment>
<dbReference type="Proteomes" id="UP000244016">
    <property type="component" value="Unassembled WGS sequence"/>
</dbReference>
<evidence type="ECO:0000313" key="9">
    <source>
        <dbReference type="Proteomes" id="UP000244016"/>
    </source>
</evidence>
<gene>
    <name evidence="8" type="ORF">BLITH_0530</name>
</gene>
<sequence length="342" mass="37161">MNRGGWADVPGVSFRVVTWEAGKDVRAFLRGRGFSRRLVRQLAEAGSVRVDGLPWTPGGRPFLLSAGQRVDVAFPPPPERHVEPVSGPLAVAYEDEDILVVDKPPGLLVHPLPWERGDSLLGRVYAYLLSTRGPSWYPHLVHRLDRPTSGLVLVALHPRAKHALSRALAAGRVRRGYAALLTGDLPADAGTIEGGIRRRTGSLLLREVHPQGRAAQTHFEVVRRCGRATWVRAILGSGRTHQIRVHFSSLGYPVVGDGLYGGRYGGREEVGENRTAPDKFGDEASKAEPPVLRRIALHAEVLRFPDLRGRGERAVVSPVPGDLRAIWEEICGRGPAAGEGGA</sequence>
<dbReference type="InterPro" id="IPR050188">
    <property type="entry name" value="RluA_PseudoU_synthase"/>
</dbReference>
<dbReference type="PROSITE" id="PS01129">
    <property type="entry name" value="PSI_RLU"/>
    <property type="match status" value="1"/>
</dbReference>
<evidence type="ECO:0000256" key="2">
    <source>
        <dbReference type="ARBA" id="ARBA00010876"/>
    </source>
</evidence>
<dbReference type="Pfam" id="PF00849">
    <property type="entry name" value="PseudoU_synth_2"/>
    <property type="match status" value="1"/>
</dbReference>